<protein>
    <recommendedName>
        <fullName evidence="6 7">Small ribosomal subunit protein eS4</fullName>
    </recommendedName>
</protein>
<keyword evidence="2" id="KW-0699">rRNA-binding</keyword>
<dbReference type="OrthoDB" id="372073at2157"/>
<evidence type="ECO:0000256" key="7">
    <source>
        <dbReference type="HAMAP-Rule" id="MF_00485"/>
    </source>
</evidence>
<dbReference type="Proteomes" id="UP000292580">
    <property type="component" value="Unassembled WGS sequence"/>
</dbReference>
<dbReference type="RefSeq" id="WP_130645606.1">
    <property type="nucleotide sequence ID" value="NZ_PGCL01000001.1"/>
</dbReference>
<dbReference type="Gene3D" id="2.40.50.740">
    <property type="match status" value="1"/>
</dbReference>
<dbReference type="CDD" id="cd06087">
    <property type="entry name" value="KOW_RPS4"/>
    <property type="match status" value="1"/>
</dbReference>
<dbReference type="Gene3D" id="3.10.290.10">
    <property type="entry name" value="RNA-binding S4 domain"/>
    <property type="match status" value="1"/>
</dbReference>
<dbReference type="CDD" id="cd00165">
    <property type="entry name" value="S4"/>
    <property type="match status" value="1"/>
</dbReference>
<dbReference type="Pfam" id="PF00900">
    <property type="entry name" value="Ribosomal_S4e"/>
    <property type="match status" value="1"/>
</dbReference>
<dbReference type="InterPro" id="IPR013843">
    <property type="entry name" value="Ribosomal_eS4_N"/>
</dbReference>
<keyword evidence="10" id="KW-1185">Reference proteome</keyword>
<dbReference type="InterPro" id="IPR000876">
    <property type="entry name" value="Ribosomal_eS4"/>
</dbReference>
<dbReference type="AlphaFoldDB" id="A0A483CUX5"/>
<dbReference type="NCBIfam" id="NF003312">
    <property type="entry name" value="PRK04313.1"/>
    <property type="match status" value="1"/>
</dbReference>
<evidence type="ECO:0000256" key="2">
    <source>
        <dbReference type="ARBA" id="ARBA00022730"/>
    </source>
</evidence>
<dbReference type="InterPro" id="IPR041982">
    <property type="entry name" value="Ribosomal_eS4_KOW"/>
</dbReference>
<evidence type="ECO:0000256" key="5">
    <source>
        <dbReference type="ARBA" id="ARBA00023274"/>
    </source>
</evidence>
<dbReference type="SUPFAM" id="SSF55174">
    <property type="entry name" value="Alpha-L RNA-binding motif"/>
    <property type="match status" value="1"/>
</dbReference>
<dbReference type="InterPro" id="IPR005824">
    <property type="entry name" value="KOW"/>
</dbReference>
<keyword evidence="4 7" id="KW-0689">Ribosomal protein</keyword>
<dbReference type="Gene3D" id="2.30.30.30">
    <property type="match status" value="1"/>
</dbReference>
<evidence type="ECO:0000256" key="6">
    <source>
        <dbReference type="ARBA" id="ARBA00035272"/>
    </source>
</evidence>
<keyword evidence="3 7" id="KW-0694">RNA-binding</keyword>
<dbReference type="InterPro" id="IPR038237">
    <property type="entry name" value="Ribosomal_eS4_central_sf"/>
</dbReference>
<comment type="caution">
    <text evidence="9">The sequence shown here is derived from an EMBL/GenBank/DDBJ whole genome shotgun (WGS) entry which is preliminary data.</text>
</comment>
<dbReference type="PIRSF" id="PIRSF002116">
    <property type="entry name" value="Ribosomal_S4"/>
    <property type="match status" value="1"/>
</dbReference>
<keyword evidence="5 7" id="KW-0687">Ribonucleoprotein</keyword>
<dbReference type="GO" id="GO:0006412">
    <property type="term" value="P:translation"/>
    <property type="evidence" value="ECO:0007669"/>
    <property type="project" value="UniProtKB-UniRule"/>
</dbReference>
<organism evidence="9 10">
    <name type="scientific">Methanofollis fontis</name>
    <dbReference type="NCBI Taxonomy" id="2052832"/>
    <lineage>
        <taxon>Archaea</taxon>
        <taxon>Methanobacteriati</taxon>
        <taxon>Methanobacteriota</taxon>
        <taxon>Stenosarchaea group</taxon>
        <taxon>Methanomicrobia</taxon>
        <taxon>Methanomicrobiales</taxon>
        <taxon>Methanomicrobiaceae</taxon>
        <taxon>Methanofollis</taxon>
    </lineage>
</organism>
<dbReference type="EMBL" id="PGCL01000001">
    <property type="protein sequence ID" value="TAJ45261.1"/>
    <property type="molecule type" value="Genomic_DNA"/>
</dbReference>
<dbReference type="GO" id="GO:0019843">
    <property type="term" value="F:rRNA binding"/>
    <property type="evidence" value="ECO:0007669"/>
    <property type="project" value="UniProtKB-KW"/>
</dbReference>
<evidence type="ECO:0000256" key="4">
    <source>
        <dbReference type="ARBA" id="ARBA00022980"/>
    </source>
</evidence>
<accession>A0A483CUX5</accession>
<dbReference type="Pfam" id="PF08071">
    <property type="entry name" value="RS4NT"/>
    <property type="match status" value="1"/>
</dbReference>
<dbReference type="HAMAP" id="MF_00485">
    <property type="entry name" value="Ribosomal_eS4"/>
    <property type="match status" value="1"/>
</dbReference>
<dbReference type="PANTHER" id="PTHR11581:SF0">
    <property type="entry name" value="SMALL RIBOSOMAL SUBUNIT PROTEIN ES4"/>
    <property type="match status" value="1"/>
</dbReference>
<dbReference type="InterPro" id="IPR014722">
    <property type="entry name" value="Rib_uL2_dom2"/>
</dbReference>
<evidence type="ECO:0000256" key="3">
    <source>
        <dbReference type="ARBA" id="ARBA00022884"/>
    </source>
</evidence>
<dbReference type="InterPro" id="IPR013845">
    <property type="entry name" value="Ribosomal_eS4_central_region"/>
</dbReference>
<evidence type="ECO:0000313" key="10">
    <source>
        <dbReference type="Proteomes" id="UP000292580"/>
    </source>
</evidence>
<dbReference type="InterPro" id="IPR036986">
    <property type="entry name" value="S4_RNA-bd_sf"/>
</dbReference>
<gene>
    <name evidence="7" type="primary">rps4e</name>
    <name evidence="9" type="ORF">CUJ86_00475</name>
</gene>
<sequence>MSHHLKRLTAPVSWHIAKKEEKFITKTCPGPHGAHAMPIAVWLRDKMGLAGNMKEVKRILNARQIIVNGRPVTNPKIGLGIFDIISIPRTDKHYRILLDKVGRLTTIEIDAEAAKSRLCRIRDKRYVRGGKIQLNLMYGANILADNTYKPKDSIVLTLGEGEERFRIVDHFPFAVGNMAMVIGGKHSGKVGRITEIRVVPGSVPNRVFFEDAEGATFETIEGYVFMIGRDTPAVAEWGIEA</sequence>
<proteinExistence type="inferred from homology"/>
<evidence type="ECO:0000313" key="9">
    <source>
        <dbReference type="EMBL" id="TAJ45261.1"/>
    </source>
</evidence>
<evidence type="ECO:0000259" key="8">
    <source>
        <dbReference type="SMART" id="SM00739"/>
    </source>
</evidence>
<comment type="similarity">
    <text evidence="1 7">Belongs to the eukaryotic ribosomal protein eS4 family.</text>
</comment>
<feature type="domain" description="KOW" evidence="8">
    <location>
        <begin position="172"/>
        <end position="199"/>
    </location>
</feature>
<dbReference type="GO" id="GO:0022627">
    <property type="term" value="C:cytosolic small ribosomal subunit"/>
    <property type="evidence" value="ECO:0007669"/>
    <property type="project" value="TreeGrafter"/>
</dbReference>
<dbReference type="PANTHER" id="PTHR11581">
    <property type="entry name" value="30S/40S RIBOSOMAL PROTEIN S4"/>
    <property type="match status" value="1"/>
</dbReference>
<dbReference type="SMART" id="SM00739">
    <property type="entry name" value="KOW"/>
    <property type="match status" value="1"/>
</dbReference>
<name>A0A483CUX5_9EURY</name>
<reference evidence="9 10" key="1">
    <citation type="submission" date="2017-11" db="EMBL/GenBank/DDBJ databases">
        <title>Isolation and Characterization of Methanofollis Species from Methane Seep Offshore SW Taiwan.</title>
        <authorList>
            <person name="Teng N.-H."/>
            <person name="Lai M.-C."/>
            <person name="Chen S.-C."/>
        </authorList>
    </citation>
    <scope>NUCLEOTIDE SEQUENCE [LARGE SCALE GENOMIC DNA]</scope>
    <source>
        <strain evidence="9 10">FWC-SCC2</strain>
    </source>
</reference>
<evidence type="ECO:0000256" key="1">
    <source>
        <dbReference type="ARBA" id="ARBA00007500"/>
    </source>
</evidence>
<dbReference type="PROSITE" id="PS50889">
    <property type="entry name" value="S4"/>
    <property type="match status" value="1"/>
</dbReference>
<dbReference type="GO" id="GO:0003735">
    <property type="term" value="F:structural constituent of ribosome"/>
    <property type="evidence" value="ECO:0007669"/>
    <property type="project" value="InterPro"/>
</dbReference>